<dbReference type="InterPro" id="IPR056855">
    <property type="entry name" value="ATP-grasp_IQCH"/>
</dbReference>
<evidence type="ECO:0000313" key="3">
    <source>
        <dbReference type="EMBL" id="CAD8794356.1"/>
    </source>
</evidence>
<dbReference type="Pfam" id="PF00612">
    <property type="entry name" value="IQ"/>
    <property type="match status" value="1"/>
</dbReference>
<dbReference type="InterPro" id="IPR038752">
    <property type="entry name" value="IQCH"/>
</dbReference>
<reference evidence="3" key="1">
    <citation type="submission" date="2021-01" db="EMBL/GenBank/DDBJ databases">
        <authorList>
            <person name="Corre E."/>
            <person name="Pelletier E."/>
            <person name="Niang G."/>
            <person name="Scheremetjew M."/>
            <person name="Finn R."/>
            <person name="Kale V."/>
            <person name="Holt S."/>
            <person name="Cochrane G."/>
            <person name="Meng A."/>
            <person name="Brown T."/>
            <person name="Cohen L."/>
        </authorList>
    </citation>
    <scope>NUCLEOTIDE SEQUENCE</scope>
    <source>
        <strain evidence="3">CCMP443</strain>
    </source>
</reference>
<dbReference type="PANTHER" id="PTHR14465">
    <property type="entry name" value="IQ DOMAIN-CONTAINING PROTEIN H"/>
    <property type="match status" value="1"/>
</dbReference>
<feature type="domain" description="IQCH-like ATP-grasp" evidence="2">
    <location>
        <begin position="657"/>
        <end position="916"/>
    </location>
</feature>
<dbReference type="AlphaFoldDB" id="A0A7S0VNS7"/>
<dbReference type="PANTHER" id="PTHR14465:SF0">
    <property type="entry name" value="IQ DOMAIN-CONTAINING PROTEIN H"/>
    <property type="match status" value="1"/>
</dbReference>
<feature type="region of interest" description="Disordered" evidence="1">
    <location>
        <begin position="928"/>
        <end position="947"/>
    </location>
</feature>
<dbReference type="Pfam" id="PF24923">
    <property type="entry name" value="ATP-grasp_IQCH"/>
    <property type="match status" value="1"/>
</dbReference>
<dbReference type="InterPro" id="IPR000048">
    <property type="entry name" value="IQ_motif_EF-hand-BS"/>
</dbReference>
<feature type="region of interest" description="Disordered" evidence="1">
    <location>
        <begin position="1069"/>
        <end position="1091"/>
    </location>
</feature>
<name>A0A7S0VNS7_9CRYP</name>
<organism evidence="3">
    <name type="scientific">Hemiselmis tepida</name>
    <dbReference type="NCBI Taxonomy" id="464990"/>
    <lineage>
        <taxon>Eukaryota</taxon>
        <taxon>Cryptophyceae</taxon>
        <taxon>Cryptomonadales</taxon>
        <taxon>Hemiselmidaceae</taxon>
        <taxon>Hemiselmis</taxon>
    </lineage>
</organism>
<evidence type="ECO:0000256" key="1">
    <source>
        <dbReference type="SAM" id="MobiDB-lite"/>
    </source>
</evidence>
<sequence length="1091" mass="121819">MSQAHHTDDVGKILMGVQADLKALRTNLAATVKGDSGAVPTEAARKMQAVQLLVDRAEQDIKLKTEAVLHATLNEQYTTLPAIRDTNKRRATTGARGHSAGASQRLTVQDQLNSKRQMDMIMRPEGKQARQFLEERFGVTAPAAPKAKDAHKLRGTLIRKKNSEASVLPASVRGDPQGVPPKLTQKDVSRGMEDLMNRGFIPKHVDLTPAFVKMPAPVLCGQVQMHPWTEQFVKQEPYTNTLGFNLSGIKMDIVTRAQTLDLNQARARTTNSMRHAPETNRSDRTDPKTDRSIPITVVQPTTVNINANLPPSAGAGAADGAGSPRDYNQLLDEFSLHQFIIRRGSTLTNTPEFESYRRKHASAWGPIQDVINGLEQLLSRYAVPVAYVDGNKVALLSQIDFRAPSVDDMIDCLVNLDQVLELIKLPGRRYKGSNKDVVATLRLQAVYRGHLCRRGFRDSMWRFRAALTIQRLWKTVTTCRATAKIVEQVVEKRRRDFEALSKKLRQDWQLLKRRKRVVVHMPSISREEAQRVSMEDFLIRQNLQMGRLTWIASSDVEVVYVSPFPLSPDVVQYYTKFLQIQGLEHPDDRFKCVHPENYDRFPSHFALATTLLYSPRCLKRIANYCKGKEAYIIPGIVGPDDVKVATHLRMPMLSPEPQLAAVYGSKSGSKRIFSVAEVNTPPGAYDLYSEHETIHSLARLIFERLDVKVWLLKIDDEFAGRGHASLDVTQLQCHQALTRERERSMSLWLDPNKQQAALNKVVEELARVVPRAVRIAHKRLFPTWEGFLETFTRVGGVIEAVPTGAVASPEVNLLIEPSGEVVVQSTHDQVFSADYQYVGATFPQKSTNQTALRQAAMAVGKACMDKGITGYLSVDFVSFNDADGMQRLWAVDLNIGLTDTAVSFEVFRFITSGHYNAVENAFRVDVEEHPDDSRSSADGSTLDESAASGHGQAVRGYAVCDMLYHPNLATVQYNVFFNLCRLKGVHFDLQDKMGTAFLLVDSFAGGVISLLTVGKDNASSLRLLAEGLDFIQLQLGVSRSVSDKFLPEGHFKTSLKEIKGRLDAAVESAKQEREERKLQQQQSREMDLANS</sequence>
<feature type="compositionally biased region" description="Basic and acidic residues" evidence="1">
    <location>
        <begin position="275"/>
        <end position="291"/>
    </location>
</feature>
<evidence type="ECO:0000259" key="2">
    <source>
        <dbReference type="Pfam" id="PF24923"/>
    </source>
</evidence>
<protein>
    <recommendedName>
        <fullName evidence="2">IQCH-like ATP-grasp domain-containing protein</fullName>
    </recommendedName>
</protein>
<feature type="region of interest" description="Disordered" evidence="1">
    <location>
        <begin position="268"/>
        <end position="291"/>
    </location>
</feature>
<accession>A0A7S0VNS7</accession>
<dbReference type="PROSITE" id="PS50096">
    <property type="entry name" value="IQ"/>
    <property type="match status" value="1"/>
</dbReference>
<gene>
    <name evidence="3" type="ORF">HTEP1355_LOCUS7989</name>
</gene>
<proteinExistence type="predicted"/>
<dbReference type="EMBL" id="HBFN01013913">
    <property type="protein sequence ID" value="CAD8794356.1"/>
    <property type="molecule type" value="Transcribed_RNA"/>
</dbReference>